<evidence type="ECO:0000313" key="1">
    <source>
        <dbReference type="EMBL" id="KIK39630.1"/>
    </source>
</evidence>
<name>A0A0C9ZPM6_9AGAM</name>
<dbReference type="Proteomes" id="UP000054485">
    <property type="component" value="Unassembled WGS sequence"/>
</dbReference>
<protein>
    <submittedName>
        <fullName evidence="1">Uncharacterized protein</fullName>
    </submittedName>
</protein>
<gene>
    <name evidence="1" type="ORF">CY34DRAFT_324269</name>
</gene>
<proteinExistence type="predicted"/>
<evidence type="ECO:0000313" key="2">
    <source>
        <dbReference type="Proteomes" id="UP000054485"/>
    </source>
</evidence>
<reference evidence="1 2" key="1">
    <citation type="submission" date="2014-04" db="EMBL/GenBank/DDBJ databases">
        <authorList>
            <consortium name="DOE Joint Genome Institute"/>
            <person name="Kuo A."/>
            <person name="Ruytinx J."/>
            <person name="Rineau F."/>
            <person name="Colpaert J."/>
            <person name="Kohler A."/>
            <person name="Nagy L.G."/>
            <person name="Floudas D."/>
            <person name="Copeland A."/>
            <person name="Barry K.W."/>
            <person name="Cichocki N."/>
            <person name="Veneault-Fourrey C."/>
            <person name="LaButti K."/>
            <person name="Lindquist E.A."/>
            <person name="Lipzen A."/>
            <person name="Lundell T."/>
            <person name="Morin E."/>
            <person name="Murat C."/>
            <person name="Sun H."/>
            <person name="Tunlid A."/>
            <person name="Henrissat B."/>
            <person name="Grigoriev I.V."/>
            <person name="Hibbett D.S."/>
            <person name="Martin F."/>
            <person name="Nordberg H.P."/>
            <person name="Cantor M.N."/>
            <person name="Hua S.X."/>
        </authorList>
    </citation>
    <scope>NUCLEOTIDE SEQUENCE [LARGE SCALE GENOMIC DNA]</scope>
    <source>
        <strain evidence="1 2">UH-Slu-Lm8-n1</strain>
    </source>
</reference>
<dbReference type="AlphaFoldDB" id="A0A0C9ZPM6"/>
<accession>A0A0C9ZPM6</accession>
<dbReference type="InParanoid" id="A0A0C9ZPM6"/>
<dbReference type="HOGENOM" id="CLU_2211711_0_0_1"/>
<dbReference type="EMBL" id="KN835335">
    <property type="protein sequence ID" value="KIK39630.1"/>
    <property type="molecule type" value="Genomic_DNA"/>
</dbReference>
<organism evidence="1 2">
    <name type="scientific">Suillus luteus UH-Slu-Lm8-n1</name>
    <dbReference type="NCBI Taxonomy" id="930992"/>
    <lineage>
        <taxon>Eukaryota</taxon>
        <taxon>Fungi</taxon>
        <taxon>Dikarya</taxon>
        <taxon>Basidiomycota</taxon>
        <taxon>Agaricomycotina</taxon>
        <taxon>Agaricomycetes</taxon>
        <taxon>Agaricomycetidae</taxon>
        <taxon>Boletales</taxon>
        <taxon>Suillineae</taxon>
        <taxon>Suillaceae</taxon>
        <taxon>Suillus</taxon>
    </lineage>
</organism>
<keyword evidence="2" id="KW-1185">Reference proteome</keyword>
<sequence>MIEVHTAMDIKISHDYMISQGTPHFCDLAARTPRKQRRKQVTDIMTSCSNFPDVQTSCIRWFADQNLLDFLFVLEHRVNYLYRPIKGRSNICHHHADFGDTGVEWYI</sequence>
<reference evidence="2" key="2">
    <citation type="submission" date="2015-01" db="EMBL/GenBank/DDBJ databases">
        <title>Evolutionary Origins and Diversification of the Mycorrhizal Mutualists.</title>
        <authorList>
            <consortium name="DOE Joint Genome Institute"/>
            <consortium name="Mycorrhizal Genomics Consortium"/>
            <person name="Kohler A."/>
            <person name="Kuo A."/>
            <person name="Nagy L.G."/>
            <person name="Floudas D."/>
            <person name="Copeland A."/>
            <person name="Barry K.W."/>
            <person name="Cichocki N."/>
            <person name="Veneault-Fourrey C."/>
            <person name="LaButti K."/>
            <person name="Lindquist E.A."/>
            <person name="Lipzen A."/>
            <person name="Lundell T."/>
            <person name="Morin E."/>
            <person name="Murat C."/>
            <person name="Riley R."/>
            <person name="Ohm R."/>
            <person name="Sun H."/>
            <person name="Tunlid A."/>
            <person name="Henrissat B."/>
            <person name="Grigoriev I.V."/>
            <person name="Hibbett D.S."/>
            <person name="Martin F."/>
        </authorList>
    </citation>
    <scope>NUCLEOTIDE SEQUENCE [LARGE SCALE GENOMIC DNA]</scope>
    <source>
        <strain evidence="2">UH-Slu-Lm8-n1</strain>
    </source>
</reference>